<dbReference type="OrthoDB" id="9807456at2"/>
<name>A0A4Q0ZBI1_9BACT</name>
<comment type="subunit">
    <text evidence="2 10">Homodimer.</text>
</comment>
<gene>
    <name evidence="11" type="ORF">CRU90_09220</name>
</gene>
<feature type="binding site" evidence="10">
    <location>
        <begin position="158"/>
        <end position="161"/>
    </location>
    <ligand>
        <name>substrate</name>
    </ligand>
</feature>
<evidence type="ECO:0000256" key="1">
    <source>
        <dbReference type="ARBA" id="ARBA00008023"/>
    </source>
</evidence>
<dbReference type="GO" id="GO:0046872">
    <property type="term" value="F:metal ion binding"/>
    <property type="evidence" value="ECO:0007669"/>
    <property type="project" value="UniProtKB-KW"/>
</dbReference>
<evidence type="ECO:0000256" key="10">
    <source>
        <dbReference type="HAMAP-Rule" id="MF_01405"/>
    </source>
</evidence>
<comment type="cofactor">
    <cofactor evidence="10">
        <name>Mg(2+)</name>
        <dbReference type="ChEBI" id="CHEBI:18420"/>
    </cofactor>
    <text evidence="10">Binds 1 Mg(2+) ion per subunit.</text>
</comment>
<evidence type="ECO:0000256" key="4">
    <source>
        <dbReference type="ARBA" id="ARBA00022741"/>
    </source>
</evidence>
<comment type="similarity">
    <text evidence="1 10">Belongs to the HAM1 NTPase family.</text>
</comment>
<dbReference type="InterPro" id="IPR002637">
    <property type="entry name" value="RdgB/HAM1"/>
</dbReference>
<dbReference type="GO" id="GO:0017111">
    <property type="term" value="F:ribonucleoside triphosphate phosphatase activity"/>
    <property type="evidence" value="ECO:0007669"/>
    <property type="project" value="InterPro"/>
</dbReference>
<dbReference type="Gene3D" id="3.90.950.10">
    <property type="match status" value="1"/>
</dbReference>
<sequence length="202" mass="22516">MKIVLASANKGKIVEFEKLMPNDEVIAFSQILGSVDIDEDQDSFKGNAIKKAKTIYDLLISKDYENYKNVIVISDDSGISVPILNNEPGIYSARYAGINASDKENNKKLIENLNKLNIEKTPAFYTACIAIVYQNEVYSVHGWMHGNVINKELGEGGFGYDPMFIPNGFDKTLGELGYEAKKEFSHRTKALNLAKKVLDVIL</sequence>
<dbReference type="SUPFAM" id="SSF52972">
    <property type="entry name" value="ITPase-like"/>
    <property type="match status" value="1"/>
</dbReference>
<keyword evidence="5 10" id="KW-0378">Hydrolase</keyword>
<dbReference type="InterPro" id="IPR020922">
    <property type="entry name" value="dITP/XTP_pyrophosphatase"/>
</dbReference>
<evidence type="ECO:0000256" key="7">
    <source>
        <dbReference type="ARBA" id="ARBA00023080"/>
    </source>
</evidence>
<feature type="binding site" evidence="10">
    <location>
        <begin position="186"/>
        <end position="187"/>
    </location>
    <ligand>
        <name>substrate</name>
    </ligand>
</feature>
<evidence type="ECO:0000256" key="5">
    <source>
        <dbReference type="ARBA" id="ARBA00022801"/>
    </source>
</evidence>
<comment type="catalytic activity">
    <reaction evidence="9 10">
        <text>XTP + H2O = XMP + diphosphate + H(+)</text>
        <dbReference type="Rhea" id="RHEA:28610"/>
        <dbReference type="ChEBI" id="CHEBI:15377"/>
        <dbReference type="ChEBI" id="CHEBI:15378"/>
        <dbReference type="ChEBI" id="CHEBI:33019"/>
        <dbReference type="ChEBI" id="CHEBI:57464"/>
        <dbReference type="ChEBI" id="CHEBI:61314"/>
        <dbReference type="EC" id="3.6.1.66"/>
    </reaction>
</comment>
<evidence type="ECO:0000256" key="2">
    <source>
        <dbReference type="ARBA" id="ARBA00011738"/>
    </source>
</evidence>
<proteinExistence type="inferred from homology"/>
<keyword evidence="6 10" id="KW-0460">Magnesium</keyword>
<dbReference type="GO" id="GO:0000166">
    <property type="term" value="F:nucleotide binding"/>
    <property type="evidence" value="ECO:0007669"/>
    <property type="project" value="UniProtKB-KW"/>
</dbReference>
<accession>A0A4Q0ZBI1</accession>
<dbReference type="GO" id="GO:0005829">
    <property type="term" value="C:cytosol"/>
    <property type="evidence" value="ECO:0007669"/>
    <property type="project" value="TreeGrafter"/>
</dbReference>
<protein>
    <recommendedName>
        <fullName evidence="10">dITP/XTP pyrophosphatase</fullName>
        <ecNumber evidence="10">3.6.1.66</ecNumber>
    </recommendedName>
    <alternativeName>
        <fullName evidence="10">Non-canonical purine NTP pyrophosphatase</fullName>
    </alternativeName>
    <alternativeName>
        <fullName evidence="10">Non-standard purine NTP pyrophosphatase</fullName>
    </alternativeName>
    <alternativeName>
        <fullName evidence="10">Nucleoside-triphosphate diphosphatase</fullName>
    </alternativeName>
    <alternativeName>
        <fullName evidence="10">Nucleoside-triphosphate pyrophosphatase</fullName>
        <shortName evidence="10">NTPase</shortName>
    </alternativeName>
</protein>
<dbReference type="EC" id="3.6.1.66" evidence="10"/>
<comment type="catalytic activity">
    <reaction evidence="10">
        <text>ITP + H2O = IMP + diphosphate + H(+)</text>
        <dbReference type="Rhea" id="RHEA:29399"/>
        <dbReference type="ChEBI" id="CHEBI:15377"/>
        <dbReference type="ChEBI" id="CHEBI:15378"/>
        <dbReference type="ChEBI" id="CHEBI:33019"/>
        <dbReference type="ChEBI" id="CHEBI:58053"/>
        <dbReference type="ChEBI" id="CHEBI:61402"/>
        <dbReference type="EC" id="3.6.1.66"/>
    </reaction>
</comment>
<organism evidence="11 12">
    <name type="scientific">Arcobacter cloacae</name>
    <dbReference type="NCBI Taxonomy" id="1054034"/>
    <lineage>
        <taxon>Bacteria</taxon>
        <taxon>Pseudomonadati</taxon>
        <taxon>Campylobacterota</taxon>
        <taxon>Epsilonproteobacteria</taxon>
        <taxon>Campylobacterales</taxon>
        <taxon>Arcobacteraceae</taxon>
        <taxon>Arcobacter</taxon>
    </lineage>
</organism>
<evidence type="ECO:0000313" key="11">
    <source>
        <dbReference type="EMBL" id="RXJ83559.1"/>
    </source>
</evidence>
<evidence type="ECO:0000256" key="3">
    <source>
        <dbReference type="ARBA" id="ARBA00022723"/>
    </source>
</evidence>
<comment type="caution">
    <text evidence="11">The sequence shown here is derived from an EMBL/GenBank/DDBJ whole genome shotgun (WGS) entry which is preliminary data.</text>
</comment>
<keyword evidence="3 10" id="KW-0479">Metal-binding</keyword>
<dbReference type="GO" id="GO:0009146">
    <property type="term" value="P:purine nucleoside triphosphate catabolic process"/>
    <property type="evidence" value="ECO:0007669"/>
    <property type="project" value="UniProtKB-UniRule"/>
</dbReference>
<feature type="binding site" evidence="10">
    <location>
        <position position="76"/>
    </location>
    <ligand>
        <name>Mg(2+)</name>
        <dbReference type="ChEBI" id="CHEBI:18420"/>
    </ligand>
</feature>
<keyword evidence="4 10" id="KW-0547">Nucleotide-binding</keyword>
<dbReference type="HAMAP" id="MF_01405">
    <property type="entry name" value="Non_canon_purine_NTPase"/>
    <property type="match status" value="1"/>
</dbReference>
<evidence type="ECO:0000256" key="6">
    <source>
        <dbReference type="ARBA" id="ARBA00022842"/>
    </source>
</evidence>
<dbReference type="InterPro" id="IPR029001">
    <property type="entry name" value="ITPase-like_fam"/>
</dbReference>
<feature type="binding site" evidence="10">
    <location>
        <position position="181"/>
    </location>
    <ligand>
        <name>substrate</name>
    </ligand>
</feature>
<dbReference type="AlphaFoldDB" id="A0A4Q0ZBI1"/>
<dbReference type="PANTHER" id="PTHR11067">
    <property type="entry name" value="INOSINE TRIPHOSPHATE PYROPHOSPHATASE/HAM1 PROTEIN"/>
    <property type="match status" value="1"/>
</dbReference>
<dbReference type="GO" id="GO:0036222">
    <property type="term" value="F:XTP diphosphatase activity"/>
    <property type="evidence" value="ECO:0007669"/>
    <property type="project" value="UniProtKB-UniRule"/>
</dbReference>
<reference evidence="11 12" key="1">
    <citation type="submission" date="2017-10" db="EMBL/GenBank/DDBJ databases">
        <title>Genomics of the genus Arcobacter.</title>
        <authorList>
            <person name="Perez-Cataluna A."/>
            <person name="Figueras M.J."/>
        </authorList>
    </citation>
    <scope>NUCLEOTIDE SEQUENCE [LARGE SCALE GENOMIC DNA]</scope>
    <source>
        <strain evidence="11 12">F26</strain>
    </source>
</reference>
<dbReference type="GO" id="GO:0036220">
    <property type="term" value="F:ITP diphosphatase activity"/>
    <property type="evidence" value="ECO:0007669"/>
    <property type="project" value="UniProtKB-UniRule"/>
</dbReference>
<evidence type="ECO:0000256" key="9">
    <source>
        <dbReference type="ARBA" id="ARBA00052017"/>
    </source>
</evidence>
<evidence type="ECO:0000256" key="8">
    <source>
        <dbReference type="ARBA" id="ARBA00051875"/>
    </source>
</evidence>
<dbReference type="GO" id="GO:0009117">
    <property type="term" value="P:nucleotide metabolic process"/>
    <property type="evidence" value="ECO:0007669"/>
    <property type="project" value="UniProtKB-KW"/>
</dbReference>
<dbReference type="FunFam" id="3.90.950.10:FF:000001">
    <property type="entry name" value="dITP/XTP pyrophosphatase"/>
    <property type="match status" value="1"/>
</dbReference>
<dbReference type="RefSeq" id="WP_128986999.1">
    <property type="nucleotide sequence ID" value="NZ_PDJZ01000010.1"/>
</dbReference>
<feature type="binding site" evidence="10">
    <location>
        <position position="77"/>
    </location>
    <ligand>
        <name>substrate</name>
    </ligand>
</feature>
<feature type="binding site" evidence="10">
    <location>
        <position position="38"/>
    </location>
    <ligand>
        <name>Mg(2+)</name>
        <dbReference type="ChEBI" id="CHEBI:18420"/>
    </ligand>
</feature>
<keyword evidence="7 10" id="KW-0546">Nucleotide metabolism</keyword>
<dbReference type="EMBL" id="PDJZ01000010">
    <property type="protein sequence ID" value="RXJ83559.1"/>
    <property type="molecule type" value="Genomic_DNA"/>
</dbReference>
<comment type="function">
    <text evidence="10">Pyrophosphatase that catalyzes the hydrolysis of nucleoside triphosphates to their monophosphate derivatives, with a high preference for the non-canonical purine nucleotides XTP (xanthosine triphosphate), dITP (deoxyinosine triphosphate) and ITP. Seems to function as a house-cleaning enzyme that removes non-canonical purine nucleotides from the nucleotide pool, thus preventing their incorporation into DNA/RNA and avoiding chromosomal lesions.</text>
</comment>
<comment type="catalytic activity">
    <reaction evidence="8 10">
        <text>dITP + H2O = dIMP + diphosphate + H(+)</text>
        <dbReference type="Rhea" id="RHEA:28342"/>
        <dbReference type="ChEBI" id="CHEBI:15377"/>
        <dbReference type="ChEBI" id="CHEBI:15378"/>
        <dbReference type="ChEBI" id="CHEBI:33019"/>
        <dbReference type="ChEBI" id="CHEBI:61194"/>
        <dbReference type="ChEBI" id="CHEBI:61382"/>
        <dbReference type="EC" id="3.6.1.66"/>
    </reaction>
</comment>
<dbReference type="GO" id="GO:0035870">
    <property type="term" value="F:dITP diphosphatase activity"/>
    <property type="evidence" value="ECO:0007669"/>
    <property type="project" value="UniProtKB-UniRule"/>
</dbReference>
<feature type="binding site" evidence="10">
    <location>
        <begin position="7"/>
        <end position="12"/>
    </location>
    <ligand>
        <name>substrate</name>
    </ligand>
</feature>
<dbReference type="Proteomes" id="UP000290870">
    <property type="component" value="Unassembled WGS sequence"/>
</dbReference>
<dbReference type="CDD" id="cd00515">
    <property type="entry name" value="HAM1"/>
    <property type="match status" value="1"/>
</dbReference>
<dbReference type="Pfam" id="PF01725">
    <property type="entry name" value="Ham1p_like"/>
    <property type="match status" value="1"/>
</dbReference>
<evidence type="ECO:0000313" key="12">
    <source>
        <dbReference type="Proteomes" id="UP000290870"/>
    </source>
</evidence>
<feature type="active site" description="Proton acceptor" evidence="10">
    <location>
        <position position="76"/>
    </location>
</feature>
<dbReference type="PANTHER" id="PTHR11067:SF9">
    <property type="entry name" value="INOSINE TRIPHOSPHATE PYROPHOSPHATASE"/>
    <property type="match status" value="1"/>
</dbReference>